<keyword evidence="1" id="KW-0812">Transmembrane</keyword>
<evidence type="ECO:0000256" key="1">
    <source>
        <dbReference type="SAM" id="Phobius"/>
    </source>
</evidence>
<proteinExistence type="predicted"/>
<keyword evidence="1" id="KW-0472">Membrane</keyword>
<keyword evidence="1" id="KW-1133">Transmembrane helix</keyword>
<organism evidence="2">
    <name type="scientific">Anguilla anguilla</name>
    <name type="common">European freshwater eel</name>
    <name type="synonym">Muraena anguilla</name>
    <dbReference type="NCBI Taxonomy" id="7936"/>
    <lineage>
        <taxon>Eukaryota</taxon>
        <taxon>Metazoa</taxon>
        <taxon>Chordata</taxon>
        <taxon>Craniata</taxon>
        <taxon>Vertebrata</taxon>
        <taxon>Euteleostomi</taxon>
        <taxon>Actinopterygii</taxon>
        <taxon>Neopterygii</taxon>
        <taxon>Teleostei</taxon>
        <taxon>Anguilliformes</taxon>
        <taxon>Anguillidae</taxon>
        <taxon>Anguilla</taxon>
    </lineage>
</organism>
<feature type="transmembrane region" description="Helical" evidence="1">
    <location>
        <begin position="50"/>
        <end position="69"/>
    </location>
</feature>
<reference evidence="2" key="2">
    <citation type="journal article" date="2015" name="Fish Shellfish Immunol.">
        <title>Early steps in the European eel (Anguilla anguilla)-Vibrio vulnificus interaction in the gills: Role of the RtxA13 toxin.</title>
        <authorList>
            <person name="Callol A."/>
            <person name="Pajuelo D."/>
            <person name="Ebbesson L."/>
            <person name="Teles M."/>
            <person name="MacKenzie S."/>
            <person name="Amaro C."/>
        </authorList>
    </citation>
    <scope>NUCLEOTIDE SEQUENCE</scope>
</reference>
<evidence type="ECO:0000313" key="2">
    <source>
        <dbReference type="EMBL" id="JAH88396.1"/>
    </source>
</evidence>
<reference evidence="2" key="1">
    <citation type="submission" date="2014-11" db="EMBL/GenBank/DDBJ databases">
        <authorList>
            <person name="Amaro Gonzalez C."/>
        </authorList>
    </citation>
    <scope>NUCLEOTIDE SEQUENCE</scope>
</reference>
<dbReference type="AlphaFoldDB" id="A0A0E9WDM5"/>
<feature type="transmembrane region" description="Helical" evidence="1">
    <location>
        <begin position="12"/>
        <end position="38"/>
    </location>
</feature>
<name>A0A0E9WDM5_ANGAN</name>
<dbReference type="EMBL" id="GBXM01020181">
    <property type="protein sequence ID" value="JAH88396.1"/>
    <property type="molecule type" value="Transcribed_RNA"/>
</dbReference>
<sequence length="80" mass="9039">MAITLPTTPNINIITGIVGTIMGVLPVVLFVMLNWSVIFIFNEVFLTNQHRLLTCMYPAVVVLNILAWVDRRLIKINSNK</sequence>
<accession>A0A0E9WDM5</accession>
<protein>
    <submittedName>
        <fullName evidence="2">Uncharacterized protein</fullName>
    </submittedName>
</protein>